<dbReference type="Gene3D" id="2.160.20.80">
    <property type="entry name" value="E3 ubiquitin-protein ligase SopA"/>
    <property type="match status" value="1"/>
</dbReference>
<name>A0ABY8WPW2_9ACTN</name>
<dbReference type="RefSeq" id="WP_284919737.1">
    <property type="nucleotide sequence ID" value="NZ_CP126980.1"/>
</dbReference>
<dbReference type="Proteomes" id="UP001240150">
    <property type="component" value="Chromosome"/>
</dbReference>
<feature type="chain" id="PRO_5046055466" evidence="1">
    <location>
        <begin position="28"/>
        <end position="182"/>
    </location>
</feature>
<sequence length="182" mass="18919">MRTTMRLAVAGGGLLAALAMTAGPAQAQPPGDPDGVKAGCETFNRVGARFGLWDHYDCSSWRADQHDSVTVVRHSRNGARTTSHTTVRTGTGVDFTGWPFTGADFTGGPFTGADFTGWPFSGTDFTGGPFGGGDFTGWPFSGLRGHLPTAAELPRVMNFNGPDGAITIPVGRPAAPPKAAHD</sequence>
<evidence type="ECO:0000256" key="1">
    <source>
        <dbReference type="SAM" id="SignalP"/>
    </source>
</evidence>
<accession>A0ABY8WPW2</accession>
<feature type="signal peptide" evidence="1">
    <location>
        <begin position="1"/>
        <end position="27"/>
    </location>
</feature>
<dbReference type="SUPFAM" id="SSF141571">
    <property type="entry name" value="Pentapeptide repeat-like"/>
    <property type="match status" value="1"/>
</dbReference>
<protein>
    <submittedName>
        <fullName evidence="2">Pentapeptide repeat-containing protein</fullName>
    </submittedName>
</protein>
<gene>
    <name evidence="2" type="ORF">ACTOB_001952</name>
</gene>
<evidence type="ECO:0000313" key="3">
    <source>
        <dbReference type="Proteomes" id="UP001240150"/>
    </source>
</evidence>
<keyword evidence="3" id="KW-1185">Reference proteome</keyword>
<keyword evidence="1" id="KW-0732">Signal</keyword>
<organism evidence="2 3">
    <name type="scientific">Actinoplanes oblitus</name>
    <dbReference type="NCBI Taxonomy" id="3040509"/>
    <lineage>
        <taxon>Bacteria</taxon>
        <taxon>Bacillati</taxon>
        <taxon>Actinomycetota</taxon>
        <taxon>Actinomycetes</taxon>
        <taxon>Micromonosporales</taxon>
        <taxon>Micromonosporaceae</taxon>
        <taxon>Actinoplanes</taxon>
    </lineage>
</organism>
<dbReference type="InterPro" id="IPR001646">
    <property type="entry name" value="5peptide_repeat"/>
</dbReference>
<proteinExistence type="predicted"/>
<evidence type="ECO:0000313" key="2">
    <source>
        <dbReference type="EMBL" id="WIM98354.1"/>
    </source>
</evidence>
<dbReference type="Pfam" id="PF00805">
    <property type="entry name" value="Pentapeptide"/>
    <property type="match status" value="1"/>
</dbReference>
<reference evidence="2 3" key="1">
    <citation type="submission" date="2023-06" db="EMBL/GenBank/DDBJ databases">
        <authorList>
            <person name="Yushchuk O."/>
            <person name="Binda E."/>
            <person name="Ruckert-Reed C."/>
            <person name="Fedorenko V."/>
            <person name="Kalinowski J."/>
            <person name="Marinelli F."/>
        </authorList>
    </citation>
    <scope>NUCLEOTIDE SEQUENCE [LARGE SCALE GENOMIC DNA]</scope>
    <source>
        <strain evidence="2 3">NRRL 3884</strain>
    </source>
</reference>
<dbReference type="EMBL" id="CP126980">
    <property type="protein sequence ID" value="WIM98354.1"/>
    <property type="molecule type" value="Genomic_DNA"/>
</dbReference>